<dbReference type="KEGG" id="arf:AR1Y2_3093"/>
<feature type="transmembrane region" description="Helical" evidence="1">
    <location>
        <begin position="196"/>
        <end position="212"/>
    </location>
</feature>
<keyword evidence="1" id="KW-0472">Membrane</keyword>
<protein>
    <submittedName>
        <fullName evidence="3">Teicoplanin resistance protein vanZ</fullName>
    </submittedName>
</protein>
<dbReference type="RefSeq" id="WP_137329756.1">
    <property type="nucleotide sequence ID" value="NZ_CP040058.1"/>
</dbReference>
<accession>A0A4P8II60</accession>
<dbReference type="PANTHER" id="PTHR36834:SF2">
    <property type="entry name" value="MEMBRANE PROTEIN"/>
    <property type="match status" value="1"/>
</dbReference>
<dbReference type="Pfam" id="PF04892">
    <property type="entry name" value="VanZ"/>
    <property type="match status" value="1"/>
</dbReference>
<dbReference type="Proteomes" id="UP000298653">
    <property type="component" value="Chromosome"/>
</dbReference>
<feature type="domain" description="VanZ-like" evidence="2">
    <location>
        <begin position="88"/>
        <end position="173"/>
    </location>
</feature>
<dbReference type="OrthoDB" id="9805025at2"/>
<feature type="transmembrane region" description="Helical" evidence="1">
    <location>
        <begin position="102"/>
        <end position="119"/>
    </location>
</feature>
<keyword evidence="4" id="KW-1185">Reference proteome</keyword>
<dbReference type="InterPro" id="IPR006976">
    <property type="entry name" value="VanZ-like"/>
</dbReference>
<sequence length="213" mass="23752">METQLSLFESIKDLLYLKPLFFVGLAVIIILLYLVSRADKTWLNIKVLCGSCLMYYYLCIVLKHIVGVPTVKDLVWRAGIGEAIFNPNISLIPLAGGIGMDFILNILCFIPLGLLCPVISKSYGRMKKTVLFGLWFSLAIEISQMFTLYRATDSSDLIANVLGTALGWFCFKMAARLRKTRKPYGDSGSAGKDPGRFFPGLTLMTAFMFTFIS</sequence>
<evidence type="ECO:0000259" key="2">
    <source>
        <dbReference type="Pfam" id="PF04892"/>
    </source>
</evidence>
<dbReference type="InterPro" id="IPR053150">
    <property type="entry name" value="Teicoplanin_resist-assoc"/>
</dbReference>
<keyword evidence="1" id="KW-1133">Transmembrane helix</keyword>
<evidence type="ECO:0000256" key="1">
    <source>
        <dbReference type="SAM" id="Phobius"/>
    </source>
</evidence>
<evidence type="ECO:0000313" key="4">
    <source>
        <dbReference type="Proteomes" id="UP000298653"/>
    </source>
</evidence>
<proteinExistence type="predicted"/>
<keyword evidence="1" id="KW-0812">Transmembrane</keyword>
<feature type="transmembrane region" description="Helical" evidence="1">
    <location>
        <begin position="15"/>
        <end position="35"/>
    </location>
</feature>
<name>A0A4P8II60_9FIRM</name>
<dbReference type="EMBL" id="CP040058">
    <property type="protein sequence ID" value="QCP36547.1"/>
    <property type="molecule type" value="Genomic_DNA"/>
</dbReference>
<feature type="transmembrane region" description="Helical" evidence="1">
    <location>
        <begin position="131"/>
        <end position="151"/>
    </location>
</feature>
<gene>
    <name evidence="3" type="ORF">AR1Y2_3093</name>
</gene>
<feature type="transmembrane region" description="Helical" evidence="1">
    <location>
        <begin position="47"/>
        <end position="66"/>
    </location>
</feature>
<feature type="transmembrane region" description="Helical" evidence="1">
    <location>
        <begin position="157"/>
        <end position="175"/>
    </location>
</feature>
<dbReference type="AlphaFoldDB" id="A0A4P8II60"/>
<evidence type="ECO:0000313" key="3">
    <source>
        <dbReference type="EMBL" id="QCP36547.1"/>
    </source>
</evidence>
<organism evidence="3 4">
    <name type="scientific">Anaerostipes rhamnosivorans</name>
    <dbReference type="NCBI Taxonomy" id="1229621"/>
    <lineage>
        <taxon>Bacteria</taxon>
        <taxon>Bacillati</taxon>
        <taxon>Bacillota</taxon>
        <taxon>Clostridia</taxon>
        <taxon>Lachnospirales</taxon>
        <taxon>Lachnospiraceae</taxon>
        <taxon>Anaerostipes</taxon>
    </lineage>
</organism>
<dbReference type="PANTHER" id="PTHR36834">
    <property type="entry name" value="MEMBRANE PROTEIN-RELATED"/>
    <property type="match status" value="1"/>
</dbReference>
<reference evidence="3 4" key="1">
    <citation type="submission" date="2019-05" db="EMBL/GenBank/DDBJ databases">
        <title>Complete genome sequencing of Anaerostipes rhamnosivorans.</title>
        <authorList>
            <person name="Bui T.P.N."/>
            <person name="de Vos W.M."/>
        </authorList>
    </citation>
    <scope>NUCLEOTIDE SEQUENCE [LARGE SCALE GENOMIC DNA]</scope>
    <source>
        <strain evidence="3 4">1y2</strain>
    </source>
</reference>